<keyword evidence="5" id="KW-0067">ATP-binding</keyword>
<evidence type="ECO:0000256" key="6">
    <source>
        <dbReference type="ARBA" id="ARBA00022989"/>
    </source>
</evidence>
<feature type="transmembrane region" description="Helical" evidence="9">
    <location>
        <begin position="891"/>
        <end position="921"/>
    </location>
</feature>
<dbReference type="InterPro" id="IPR003439">
    <property type="entry name" value="ABC_transporter-like_ATP-bd"/>
</dbReference>
<reference evidence="12" key="1">
    <citation type="submission" date="2022-01" db="EMBL/GenBank/DDBJ databases">
        <authorList>
            <person name="King R."/>
        </authorList>
    </citation>
    <scope>NUCLEOTIDE SEQUENCE</scope>
</reference>
<evidence type="ECO:0000259" key="11">
    <source>
        <dbReference type="PROSITE" id="PS50929"/>
    </source>
</evidence>
<sequence length="1357" mass="152240">MDSSKKHVKPNPEEKANPLSVLFYWWFLPFFKFGYSNEIKLADLYNATKSDLSGPLGDQLQKCWEEELQKSSDTKKKKPSLKRAIFKAYYKPYSFSGIVLFIQFTVLRMLQPFVLAEYINYYNKIAPKKPAEIGWALAVGVVLMAFINVIITHSTNLGTQRIGMRVRIAICSLIYRKLLKLSHSSLGQTAAGQLVNLLSNDVQRFDIAAQFVHYLWITPFNIVIGFYVMYRSVGTWGAIAGMGLASMQSIPLQGYFSKLQGDLRYKIALKTDYRIKIMSEITSGIQVIKMYAWEKPFEKVVELARKLEINLISKTSYIYGVMSASGIFTERVTLYLTIIAFVFSGNRLSADVAFSLAQLFNTIQLILSIYFPRAMSTYAEGVVSIQRIESFLLMEENEGVANAINATTANSSGSGEVKLTQVNASWTKTSIVPTLMSVDLHVKPGTLCCVVGQVGAGKSSLLQLLLGELPVTKGKLEVNGKVSYACQEPWLFVSSVKDNILFGKEYDKRRYKKVVDVCCLEQDFKQFPFGDRTLVGERGTSLSGGQRARVNLARAVYADADIYLLDDPLSAVDTKVGRRLFDQCIANYLKDKTRILVTHQLQFMKEADVIVIIKNGKIEKVSSFDQLSENEINTLQQERTDEDKDKAKKEATPVLPPVAKKPPIEHFQSISSLSSSIMGNEDPEETDELITKGGISNSTYWEYWKSGCGVPFLLLTIFMFVISQMITNASDLWLKSWTNAEELRYSLWMNITNNDTTLFPSTTVSPLTSTTVSSITSSPVDNDTVTTLANAALSELEKEYYAVEPKEYFIWIYSALIILSIVLLTVRSFMYYKVCMTASKVLHNKMFNNVLQAPMRFFDTNPSGRILNRFSKDMGAVDELLPRCQLDALQIFMVMLGILVMVFIVTPWMIIPACVLSYLFYFFRKVYVTTAQSIKRWEGITRAPVFSHVVASLYGLSTIRSSQAQAMVAREFDELQDLHTSTWYLFLVSSNAFGFYLDCLSTTFLALVTFQFLLLNYESVSSGSVGLIISHSIILTGMVQYGVRQSAEIASNMVSVERVLDYTKLEKEGPFESLPAKKPPRDWPGKGKIIFKNTYLRYALDLPPVLKNLNIEVNSGEKIGIVGRTGAGKSTLIASLFRLAPIDGTISIDSIDTADIGLNDLRLNISIIPQEPILFSAPLRYNLDPFEKHSDEVLWKALENVELKDAITDLNHPVSEGGSNFSAGQRQLICLARAIVRNNKILVMDEATANVDPQTDGLIQRTIRERFKDCTVLTIAHRLNTIMDSDRVLVMDAGQAVEFDHPHLLLRNPDGYLSKMVRETGPSLAEALADVAREDYARKFGSQDKLEIKEAGEEKAE</sequence>
<dbReference type="EMBL" id="OU900099">
    <property type="protein sequence ID" value="CAG9863420.1"/>
    <property type="molecule type" value="Genomic_DNA"/>
</dbReference>
<feature type="compositionally biased region" description="Basic and acidic residues" evidence="8">
    <location>
        <begin position="638"/>
        <end position="651"/>
    </location>
</feature>
<accession>A0A9N9XRP5</accession>
<dbReference type="Gene3D" id="3.40.50.300">
    <property type="entry name" value="P-loop containing nucleotide triphosphate hydrolases"/>
    <property type="match status" value="2"/>
</dbReference>
<dbReference type="Gene3D" id="1.20.1560.10">
    <property type="entry name" value="ABC transporter type 1, transmembrane domain"/>
    <property type="match status" value="2"/>
</dbReference>
<evidence type="ECO:0000256" key="9">
    <source>
        <dbReference type="SAM" id="Phobius"/>
    </source>
</evidence>
<evidence type="ECO:0000256" key="2">
    <source>
        <dbReference type="ARBA" id="ARBA00022448"/>
    </source>
</evidence>
<comment type="subcellular location">
    <subcellularLocation>
        <location evidence="1">Membrane</location>
        <topology evidence="1">Multi-pass membrane protein</topology>
    </subcellularLocation>
</comment>
<dbReference type="Pfam" id="PF00664">
    <property type="entry name" value="ABC_membrane"/>
    <property type="match status" value="2"/>
</dbReference>
<dbReference type="SUPFAM" id="SSF52540">
    <property type="entry name" value="P-loop containing nucleoside triphosphate hydrolases"/>
    <property type="match status" value="2"/>
</dbReference>
<evidence type="ECO:0000313" key="12">
    <source>
        <dbReference type="EMBL" id="CAG9863420.1"/>
    </source>
</evidence>
<keyword evidence="13" id="KW-1185">Reference proteome</keyword>
<dbReference type="Proteomes" id="UP001153712">
    <property type="component" value="Chromosome 6"/>
</dbReference>
<feature type="transmembrane region" description="Helical" evidence="9">
    <location>
        <begin position="236"/>
        <end position="256"/>
    </location>
</feature>
<dbReference type="PANTHER" id="PTHR24223">
    <property type="entry name" value="ATP-BINDING CASSETTE SUB-FAMILY C"/>
    <property type="match status" value="1"/>
</dbReference>
<dbReference type="GO" id="GO:0016887">
    <property type="term" value="F:ATP hydrolysis activity"/>
    <property type="evidence" value="ECO:0007669"/>
    <property type="project" value="InterPro"/>
</dbReference>
<feature type="transmembrane region" description="Helical" evidence="9">
    <location>
        <begin position="708"/>
        <end position="727"/>
    </location>
</feature>
<dbReference type="PROSITE" id="PS50929">
    <property type="entry name" value="ABC_TM1F"/>
    <property type="match status" value="2"/>
</dbReference>
<evidence type="ECO:0000256" key="3">
    <source>
        <dbReference type="ARBA" id="ARBA00022692"/>
    </source>
</evidence>
<feature type="transmembrane region" description="Helical" evidence="9">
    <location>
        <begin position="1025"/>
        <end position="1043"/>
    </location>
</feature>
<evidence type="ECO:0000256" key="7">
    <source>
        <dbReference type="ARBA" id="ARBA00023136"/>
    </source>
</evidence>
<keyword evidence="6 9" id="KW-1133">Transmembrane helix</keyword>
<protein>
    <submittedName>
        <fullName evidence="12">Uncharacterized protein</fullName>
    </submittedName>
</protein>
<feature type="transmembrane region" description="Helical" evidence="9">
    <location>
        <begin position="317"/>
        <end position="340"/>
    </location>
</feature>
<dbReference type="SUPFAM" id="SSF90123">
    <property type="entry name" value="ABC transporter transmembrane region"/>
    <property type="match status" value="2"/>
</dbReference>
<name>A0A9N9XRP5_PHYSR</name>
<feature type="region of interest" description="Disordered" evidence="8">
    <location>
        <begin position="632"/>
        <end position="651"/>
    </location>
</feature>
<keyword evidence="7 9" id="KW-0472">Membrane</keyword>
<evidence type="ECO:0000256" key="1">
    <source>
        <dbReference type="ARBA" id="ARBA00004141"/>
    </source>
</evidence>
<feature type="domain" description="ABC transporter" evidence="10">
    <location>
        <begin position="1089"/>
        <end position="1318"/>
    </location>
</feature>
<feature type="transmembrane region" description="Helical" evidence="9">
    <location>
        <begin position="808"/>
        <end position="826"/>
    </location>
</feature>
<dbReference type="PANTHER" id="PTHR24223:SF415">
    <property type="entry name" value="FI20190P1"/>
    <property type="match status" value="1"/>
</dbReference>
<feature type="domain" description="ABC transporter" evidence="10">
    <location>
        <begin position="417"/>
        <end position="640"/>
    </location>
</feature>
<keyword evidence="4" id="KW-0547">Nucleotide-binding</keyword>
<evidence type="ECO:0000256" key="4">
    <source>
        <dbReference type="ARBA" id="ARBA00022741"/>
    </source>
</evidence>
<dbReference type="InterPro" id="IPR011527">
    <property type="entry name" value="ABC1_TM_dom"/>
</dbReference>
<dbReference type="FunFam" id="3.40.50.300:FF:000482">
    <property type="entry name" value="Multidrug resistance-associated protein member 4"/>
    <property type="match status" value="1"/>
</dbReference>
<keyword evidence="3 9" id="KW-0812">Transmembrane</keyword>
<organism evidence="12 13">
    <name type="scientific">Phyllotreta striolata</name>
    <name type="common">Striped flea beetle</name>
    <name type="synonym">Crioceris striolata</name>
    <dbReference type="NCBI Taxonomy" id="444603"/>
    <lineage>
        <taxon>Eukaryota</taxon>
        <taxon>Metazoa</taxon>
        <taxon>Ecdysozoa</taxon>
        <taxon>Arthropoda</taxon>
        <taxon>Hexapoda</taxon>
        <taxon>Insecta</taxon>
        <taxon>Pterygota</taxon>
        <taxon>Neoptera</taxon>
        <taxon>Endopterygota</taxon>
        <taxon>Coleoptera</taxon>
        <taxon>Polyphaga</taxon>
        <taxon>Cucujiformia</taxon>
        <taxon>Chrysomeloidea</taxon>
        <taxon>Chrysomelidae</taxon>
        <taxon>Galerucinae</taxon>
        <taxon>Alticini</taxon>
        <taxon>Phyllotreta</taxon>
    </lineage>
</organism>
<dbReference type="GO" id="GO:0140359">
    <property type="term" value="F:ABC-type transporter activity"/>
    <property type="evidence" value="ECO:0007669"/>
    <property type="project" value="InterPro"/>
</dbReference>
<evidence type="ECO:0000259" key="10">
    <source>
        <dbReference type="PROSITE" id="PS50893"/>
    </source>
</evidence>
<dbReference type="SMART" id="SM00382">
    <property type="entry name" value="AAA"/>
    <property type="match status" value="2"/>
</dbReference>
<dbReference type="FunFam" id="3.40.50.300:FF:000163">
    <property type="entry name" value="Multidrug resistance-associated protein member 4"/>
    <property type="match status" value="1"/>
</dbReference>
<dbReference type="InterPro" id="IPR036640">
    <property type="entry name" value="ABC1_TM_sf"/>
</dbReference>
<evidence type="ECO:0000313" key="13">
    <source>
        <dbReference type="Proteomes" id="UP001153712"/>
    </source>
</evidence>
<dbReference type="CDD" id="cd03244">
    <property type="entry name" value="ABCC_MRP_domain2"/>
    <property type="match status" value="1"/>
</dbReference>
<dbReference type="GO" id="GO:0016020">
    <property type="term" value="C:membrane"/>
    <property type="evidence" value="ECO:0007669"/>
    <property type="project" value="UniProtKB-SubCell"/>
</dbReference>
<evidence type="ECO:0000256" key="8">
    <source>
        <dbReference type="SAM" id="MobiDB-lite"/>
    </source>
</evidence>
<keyword evidence="2" id="KW-0813">Transport</keyword>
<dbReference type="InterPro" id="IPR050173">
    <property type="entry name" value="ABC_transporter_C-like"/>
</dbReference>
<gene>
    <name evidence="12" type="ORF">PHYEVI_LOCUS9710</name>
</gene>
<feature type="transmembrane region" description="Helical" evidence="9">
    <location>
        <begin position="133"/>
        <end position="151"/>
    </location>
</feature>
<dbReference type="FunFam" id="1.20.1560.10:FF:000026">
    <property type="entry name" value="Multidrug resistance-associated protein lethal(2)03659"/>
    <property type="match status" value="1"/>
</dbReference>
<dbReference type="InterPro" id="IPR027417">
    <property type="entry name" value="P-loop_NTPase"/>
</dbReference>
<feature type="transmembrane region" description="Helical" evidence="9">
    <location>
        <begin position="93"/>
        <end position="113"/>
    </location>
</feature>
<feature type="transmembrane region" description="Helical" evidence="9">
    <location>
        <begin position="211"/>
        <end position="230"/>
    </location>
</feature>
<dbReference type="InterPro" id="IPR044746">
    <property type="entry name" value="ABCC_6TM_D1"/>
</dbReference>
<dbReference type="GO" id="GO:0005524">
    <property type="term" value="F:ATP binding"/>
    <property type="evidence" value="ECO:0007669"/>
    <property type="project" value="UniProtKB-KW"/>
</dbReference>
<feature type="domain" description="ABC transmembrane type-1" evidence="11">
    <location>
        <begin position="97"/>
        <end position="372"/>
    </location>
</feature>
<proteinExistence type="predicted"/>
<evidence type="ECO:0000256" key="5">
    <source>
        <dbReference type="ARBA" id="ARBA00022840"/>
    </source>
</evidence>
<dbReference type="InterPro" id="IPR017871">
    <property type="entry name" value="ABC_transporter-like_CS"/>
</dbReference>
<dbReference type="PROSITE" id="PS50893">
    <property type="entry name" value="ABC_TRANSPORTER_2"/>
    <property type="match status" value="2"/>
</dbReference>
<dbReference type="Pfam" id="PF00005">
    <property type="entry name" value="ABC_tran"/>
    <property type="match status" value="2"/>
</dbReference>
<dbReference type="CDD" id="cd03250">
    <property type="entry name" value="ABCC_MRP_domain1"/>
    <property type="match status" value="1"/>
</dbReference>
<dbReference type="InterPro" id="IPR003593">
    <property type="entry name" value="AAA+_ATPase"/>
</dbReference>
<dbReference type="CDD" id="cd18579">
    <property type="entry name" value="ABC_6TM_ABCC_D1"/>
    <property type="match status" value="1"/>
</dbReference>
<feature type="transmembrane region" description="Helical" evidence="9">
    <location>
        <begin position="993"/>
        <end position="1013"/>
    </location>
</feature>
<dbReference type="OrthoDB" id="6500128at2759"/>
<dbReference type="PROSITE" id="PS00211">
    <property type="entry name" value="ABC_TRANSPORTER_1"/>
    <property type="match status" value="2"/>
</dbReference>
<feature type="domain" description="ABC transmembrane type-1" evidence="11">
    <location>
        <begin position="714"/>
        <end position="1051"/>
    </location>
</feature>
<feature type="transmembrane region" description="Helical" evidence="9">
    <location>
        <begin position="352"/>
        <end position="371"/>
    </location>
</feature>